<evidence type="ECO:0000313" key="2">
    <source>
        <dbReference type="EMBL" id="CDZ99623.1"/>
    </source>
</evidence>
<evidence type="ECO:0000313" key="3">
    <source>
        <dbReference type="Proteomes" id="UP000044136"/>
    </source>
</evidence>
<proteinExistence type="predicted"/>
<feature type="region of interest" description="Disordered" evidence="1">
    <location>
        <begin position="118"/>
        <end position="144"/>
    </location>
</feature>
<sequence length="144" mass="16507">MYTKDEIIEEAKKLGKMMSETEQVEFFKKAEEKIHENQEIREKMASLKSLQQQAVNFQNYGKERAYKMTEEKLAKIEQELDDMPLVDQFKESQAGVNELLQMVSHAISSTVTSEIIESTGGDLMQGETGAAIRNKPNRDPDQFK</sequence>
<protein>
    <recommendedName>
        <fullName evidence="4">Cell fate regulator YmcA, YheA/YmcA/DUF963 family (Controls sporulation, competence, biofilm development)</fullName>
    </recommendedName>
</protein>
<dbReference type="InterPro" id="IPR010368">
    <property type="entry name" value="Com_YlbF"/>
</dbReference>
<dbReference type="HOGENOM" id="CLU_141458_1_0_9"/>
<evidence type="ECO:0000256" key="1">
    <source>
        <dbReference type="SAM" id="MobiDB-lite"/>
    </source>
</evidence>
<dbReference type="STRING" id="1461582.BN1048_00565"/>
<dbReference type="Proteomes" id="UP000044136">
    <property type="component" value="Unassembled WGS sequence"/>
</dbReference>
<reference evidence="2 3" key="1">
    <citation type="submission" date="2014-07" db="EMBL/GenBank/DDBJ databases">
        <authorList>
            <person name="Urmite Genomes Urmite Genomes"/>
        </authorList>
    </citation>
    <scope>NUCLEOTIDE SEQUENCE [LARGE SCALE GENOMIC DNA]</scope>
    <source>
        <strain evidence="2 3">13MG44_air</strain>
    </source>
</reference>
<dbReference type="InterPro" id="IPR023378">
    <property type="entry name" value="YheA/YmcA-like_dom_sf"/>
</dbReference>
<accession>A0A078LWQ3</accession>
<dbReference type="EMBL" id="CCSE01000001">
    <property type="protein sequence ID" value="CDZ99623.1"/>
    <property type="molecule type" value="Genomic_DNA"/>
</dbReference>
<name>A0A078LWQ3_9STAP</name>
<dbReference type="InterPro" id="IPR052767">
    <property type="entry name" value="Bact_com_dev_regulator"/>
</dbReference>
<dbReference type="Gene3D" id="1.20.1500.10">
    <property type="entry name" value="YheA/YmcA-like"/>
    <property type="match status" value="1"/>
</dbReference>
<dbReference type="Pfam" id="PF06133">
    <property type="entry name" value="Com_YlbF"/>
    <property type="match status" value="1"/>
</dbReference>
<dbReference type="RefSeq" id="WP_035808212.1">
    <property type="nucleotide sequence ID" value="NZ_CCSE01000001.1"/>
</dbReference>
<dbReference type="PANTHER" id="PTHR38448">
    <property type="entry name" value="REGULATORY PROTEIN YLBF-RELATED"/>
    <property type="match status" value="1"/>
</dbReference>
<dbReference type="PANTHER" id="PTHR38448:SF1">
    <property type="entry name" value="YLBF FAMILY REGULATOR"/>
    <property type="match status" value="1"/>
</dbReference>
<dbReference type="InterPro" id="IPR016783">
    <property type="entry name" value="Biofilm_formation_YmcA"/>
</dbReference>
<dbReference type="SUPFAM" id="SSF158622">
    <property type="entry name" value="YheA/YmcA-like"/>
    <property type="match status" value="1"/>
</dbReference>
<gene>
    <name evidence="2" type="ORF">BN1048_00565</name>
</gene>
<organism evidence="2 3">
    <name type="scientific">Jeotgalicoccus saudimassiliensis</name>
    <dbReference type="NCBI Taxonomy" id="1461582"/>
    <lineage>
        <taxon>Bacteria</taxon>
        <taxon>Bacillati</taxon>
        <taxon>Bacillota</taxon>
        <taxon>Bacilli</taxon>
        <taxon>Bacillales</taxon>
        <taxon>Staphylococcaceae</taxon>
        <taxon>Jeotgalicoccus</taxon>
    </lineage>
</organism>
<evidence type="ECO:0008006" key="4">
    <source>
        <dbReference type="Google" id="ProtNLM"/>
    </source>
</evidence>
<dbReference type="OrthoDB" id="2167788at2"/>
<dbReference type="eggNOG" id="COG4550">
    <property type="taxonomic scope" value="Bacteria"/>
</dbReference>
<dbReference type="PIRSF" id="PIRSF021287">
    <property type="entry name" value="Biofilm_formation_YmcA"/>
    <property type="match status" value="1"/>
</dbReference>
<keyword evidence="3" id="KW-1185">Reference proteome</keyword>
<dbReference type="AlphaFoldDB" id="A0A078LWQ3"/>